<name>A0ABT3P600_9ALTE</name>
<dbReference type="Pfam" id="PF00929">
    <property type="entry name" value="RNase_T"/>
    <property type="match status" value="1"/>
</dbReference>
<dbReference type="InterPro" id="IPR012337">
    <property type="entry name" value="RNaseH-like_sf"/>
</dbReference>
<gene>
    <name evidence="5" type="ORF">OPS25_06745</name>
</gene>
<dbReference type="InterPro" id="IPR036397">
    <property type="entry name" value="RNaseH_sf"/>
</dbReference>
<reference evidence="5" key="1">
    <citation type="submission" date="2022-11" db="EMBL/GenBank/DDBJ databases">
        <title>Alteromonas sp. nov., isolated from sea water of the Qingdao.</title>
        <authorList>
            <person name="Wang Q."/>
        </authorList>
    </citation>
    <scope>NUCLEOTIDE SEQUENCE</scope>
    <source>
        <strain evidence="5">ASW11-7</strain>
    </source>
</reference>
<organism evidence="5 6">
    <name type="scientific">Alteromonas aquimaris</name>
    <dbReference type="NCBI Taxonomy" id="2998417"/>
    <lineage>
        <taxon>Bacteria</taxon>
        <taxon>Pseudomonadati</taxon>
        <taxon>Pseudomonadota</taxon>
        <taxon>Gammaproteobacteria</taxon>
        <taxon>Alteromonadales</taxon>
        <taxon>Alteromonadaceae</taxon>
        <taxon>Alteromonas/Salinimonas group</taxon>
        <taxon>Alteromonas</taxon>
    </lineage>
</organism>
<dbReference type="CDD" id="cd06127">
    <property type="entry name" value="DEDDh"/>
    <property type="match status" value="1"/>
</dbReference>
<dbReference type="NCBIfam" id="NF006602">
    <property type="entry name" value="PRK09146.1"/>
    <property type="match status" value="1"/>
</dbReference>
<accession>A0ABT3P600</accession>
<dbReference type="PANTHER" id="PTHR30231">
    <property type="entry name" value="DNA POLYMERASE III SUBUNIT EPSILON"/>
    <property type="match status" value="1"/>
</dbReference>
<proteinExistence type="predicted"/>
<evidence type="ECO:0000256" key="2">
    <source>
        <dbReference type="ARBA" id="ARBA00022801"/>
    </source>
</evidence>
<keyword evidence="6" id="KW-1185">Reference proteome</keyword>
<dbReference type="SMART" id="SM00479">
    <property type="entry name" value="EXOIII"/>
    <property type="match status" value="1"/>
</dbReference>
<sequence length="244" mass="28226">MFYLSKKDIQHKPVAVRDWGAYFDQQRDNISNVVLKRFYSQPPPAPNADISLVPLVALDLETTGLNWRTDSIVSMGLVEFSTRRIRLNSARYWVVKPSTQLKEQSILVHNLTHTEFGSAPSVSAILEKMIPLLAGKVVIAHHAAIERNFLLRSVMNAYHCEWYFPMIDTLKLERRLVFEEQPWWKRWLISKQTSLQLRDCRARYGLPAYRQHHALNDAIACAELFQAQISYLGEHIPLAELLDN</sequence>
<keyword evidence="1" id="KW-0540">Nuclease</keyword>
<dbReference type="Proteomes" id="UP001142810">
    <property type="component" value="Unassembled WGS sequence"/>
</dbReference>
<evidence type="ECO:0000313" key="6">
    <source>
        <dbReference type="Proteomes" id="UP001142810"/>
    </source>
</evidence>
<keyword evidence="3 5" id="KW-0269">Exonuclease</keyword>
<dbReference type="RefSeq" id="WP_265616882.1">
    <property type="nucleotide sequence ID" value="NZ_JAPFRD010000009.1"/>
</dbReference>
<evidence type="ECO:0000256" key="1">
    <source>
        <dbReference type="ARBA" id="ARBA00022722"/>
    </source>
</evidence>
<dbReference type="EMBL" id="JAPFRD010000009">
    <property type="protein sequence ID" value="MCW8108189.1"/>
    <property type="molecule type" value="Genomic_DNA"/>
</dbReference>
<evidence type="ECO:0000259" key="4">
    <source>
        <dbReference type="SMART" id="SM00479"/>
    </source>
</evidence>
<dbReference type="GO" id="GO:0004527">
    <property type="term" value="F:exonuclease activity"/>
    <property type="evidence" value="ECO:0007669"/>
    <property type="project" value="UniProtKB-KW"/>
</dbReference>
<evidence type="ECO:0000256" key="3">
    <source>
        <dbReference type="ARBA" id="ARBA00022839"/>
    </source>
</evidence>
<dbReference type="PANTHER" id="PTHR30231:SF4">
    <property type="entry name" value="PROTEIN NEN2"/>
    <property type="match status" value="1"/>
</dbReference>
<protein>
    <submittedName>
        <fullName evidence="5">3'-5' exonuclease</fullName>
    </submittedName>
</protein>
<keyword evidence="2" id="KW-0378">Hydrolase</keyword>
<comment type="caution">
    <text evidence="5">The sequence shown here is derived from an EMBL/GenBank/DDBJ whole genome shotgun (WGS) entry which is preliminary data.</text>
</comment>
<feature type="domain" description="Exonuclease" evidence="4">
    <location>
        <begin position="54"/>
        <end position="234"/>
    </location>
</feature>
<dbReference type="SUPFAM" id="SSF53098">
    <property type="entry name" value="Ribonuclease H-like"/>
    <property type="match status" value="1"/>
</dbReference>
<evidence type="ECO:0000313" key="5">
    <source>
        <dbReference type="EMBL" id="MCW8108189.1"/>
    </source>
</evidence>
<dbReference type="Gene3D" id="3.30.420.10">
    <property type="entry name" value="Ribonuclease H-like superfamily/Ribonuclease H"/>
    <property type="match status" value="1"/>
</dbReference>
<dbReference type="InterPro" id="IPR013520">
    <property type="entry name" value="Ribonucl_H"/>
</dbReference>